<sequence>MKAQRVVWPDRAKVDVETFMLPPVGDDEVLVATECTLISPGTERAFLLGLPNAQGGYPTRPGYSNIGRVVDVGKAVTDCEVGDRVASTQGHTSHFVTSPSRLLKIASADVPAEEAVFFNLGAIALQGVRKARIELGEATLILGQGLIGLLAMQLSKLSGALPLIAADLTDSRLEISKTVGADYTFNPEDADFSEQLDDATKGDGPAVVIEATGHPDAISTALGVAGGCARVVLLASTRGETPSVNFYRDVHKKGLILYGAHNSIRPRQESSPNFWTLEEDSFLLLSLIAQKRFNVIPLISHRVPGEDAAKAYQLLMEWNPGLLGVVLQWNNSM</sequence>
<evidence type="ECO:0000259" key="6">
    <source>
        <dbReference type="Pfam" id="PF00107"/>
    </source>
</evidence>
<keyword evidence="9" id="KW-1185">Reference proteome</keyword>
<dbReference type="AlphaFoldDB" id="A0AA35RFT3"/>
<evidence type="ECO:0000256" key="4">
    <source>
        <dbReference type="ARBA" id="ARBA00022833"/>
    </source>
</evidence>
<evidence type="ECO:0000256" key="2">
    <source>
        <dbReference type="ARBA" id="ARBA00008072"/>
    </source>
</evidence>
<feature type="domain" description="Alcohol dehydrogenase-like C-terminal" evidence="6">
    <location>
        <begin position="147"/>
        <end position="259"/>
    </location>
</feature>
<dbReference type="PANTHER" id="PTHR43350:SF19">
    <property type="entry name" value="D-GULOSIDE 3-DEHYDROGENASE"/>
    <property type="match status" value="1"/>
</dbReference>
<dbReference type="Pfam" id="PF08240">
    <property type="entry name" value="ADH_N"/>
    <property type="match status" value="1"/>
</dbReference>
<evidence type="ECO:0000256" key="3">
    <source>
        <dbReference type="ARBA" id="ARBA00022723"/>
    </source>
</evidence>
<dbReference type="InterPro" id="IPR013149">
    <property type="entry name" value="ADH-like_C"/>
</dbReference>
<evidence type="ECO:0000256" key="1">
    <source>
        <dbReference type="ARBA" id="ARBA00001947"/>
    </source>
</evidence>
<evidence type="ECO:0000259" key="7">
    <source>
        <dbReference type="Pfam" id="PF08240"/>
    </source>
</evidence>
<dbReference type="InterPro" id="IPR036291">
    <property type="entry name" value="NAD(P)-bd_dom_sf"/>
</dbReference>
<feature type="domain" description="Alcohol dehydrogenase-like N-terminal" evidence="7">
    <location>
        <begin position="26"/>
        <end position="86"/>
    </location>
</feature>
<accession>A0AA35RFT3</accession>
<keyword evidence="5" id="KW-0560">Oxidoreductase</keyword>
<keyword evidence="4" id="KW-0862">Zinc</keyword>
<organism evidence="8 9">
    <name type="scientific">Geodia barretti</name>
    <name type="common">Barrett's horny sponge</name>
    <dbReference type="NCBI Taxonomy" id="519541"/>
    <lineage>
        <taxon>Eukaryota</taxon>
        <taxon>Metazoa</taxon>
        <taxon>Porifera</taxon>
        <taxon>Demospongiae</taxon>
        <taxon>Heteroscleromorpha</taxon>
        <taxon>Tetractinellida</taxon>
        <taxon>Astrophorina</taxon>
        <taxon>Geodiidae</taxon>
        <taxon>Geodia</taxon>
    </lineage>
</organism>
<dbReference type="SUPFAM" id="SSF50129">
    <property type="entry name" value="GroES-like"/>
    <property type="match status" value="1"/>
</dbReference>
<comment type="caution">
    <text evidence="8">The sequence shown here is derived from an EMBL/GenBank/DDBJ whole genome shotgun (WGS) entry which is preliminary data.</text>
</comment>
<dbReference type="InterPro" id="IPR013154">
    <property type="entry name" value="ADH-like_N"/>
</dbReference>
<dbReference type="GO" id="GO:0046872">
    <property type="term" value="F:metal ion binding"/>
    <property type="evidence" value="ECO:0007669"/>
    <property type="project" value="UniProtKB-KW"/>
</dbReference>
<comment type="cofactor">
    <cofactor evidence="1">
        <name>Zn(2+)</name>
        <dbReference type="ChEBI" id="CHEBI:29105"/>
    </cofactor>
</comment>
<comment type="similarity">
    <text evidence="2">Belongs to the zinc-containing alcohol dehydrogenase family.</text>
</comment>
<dbReference type="PANTHER" id="PTHR43350">
    <property type="entry name" value="NAD-DEPENDENT ALCOHOL DEHYDROGENASE"/>
    <property type="match status" value="1"/>
</dbReference>
<reference evidence="8" key="1">
    <citation type="submission" date="2023-03" db="EMBL/GenBank/DDBJ databases">
        <authorList>
            <person name="Steffen K."/>
            <person name="Cardenas P."/>
        </authorList>
    </citation>
    <scope>NUCLEOTIDE SEQUENCE</scope>
</reference>
<gene>
    <name evidence="8" type="ORF">GBAR_LOCUS7015</name>
</gene>
<dbReference type="Proteomes" id="UP001174909">
    <property type="component" value="Unassembled WGS sequence"/>
</dbReference>
<keyword evidence="3" id="KW-0479">Metal-binding</keyword>
<dbReference type="GO" id="GO:0016491">
    <property type="term" value="F:oxidoreductase activity"/>
    <property type="evidence" value="ECO:0007669"/>
    <property type="project" value="UniProtKB-KW"/>
</dbReference>
<dbReference type="CDD" id="cd08255">
    <property type="entry name" value="2-desacetyl-2-hydroxyethyl_bacteriochlorophyllide_like"/>
    <property type="match status" value="1"/>
</dbReference>
<dbReference type="Gene3D" id="3.40.50.720">
    <property type="entry name" value="NAD(P)-binding Rossmann-like Domain"/>
    <property type="match status" value="1"/>
</dbReference>
<name>A0AA35RFT3_GEOBA</name>
<protein>
    <submittedName>
        <fullName evidence="8">L-threonine 3-dehydrogenase</fullName>
    </submittedName>
</protein>
<evidence type="ECO:0000313" key="9">
    <source>
        <dbReference type="Proteomes" id="UP001174909"/>
    </source>
</evidence>
<dbReference type="SUPFAM" id="SSF51735">
    <property type="entry name" value="NAD(P)-binding Rossmann-fold domains"/>
    <property type="match status" value="1"/>
</dbReference>
<evidence type="ECO:0000256" key="5">
    <source>
        <dbReference type="ARBA" id="ARBA00023002"/>
    </source>
</evidence>
<evidence type="ECO:0000313" key="8">
    <source>
        <dbReference type="EMBL" id="CAI8010693.1"/>
    </source>
</evidence>
<dbReference type="InterPro" id="IPR011032">
    <property type="entry name" value="GroES-like_sf"/>
</dbReference>
<dbReference type="Gene3D" id="3.90.180.10">
    <property type="entry name" value="Medium-chain alcohol dehydrogenases, catalytic domain"/>
    <property type="match status" value="2"/>
</dbReference>
<dbReference type="EMBL" id="CASHTH010001059">
    <property type="protein sequence ID" value="CAI8010693.1"/>
    <property type="molecule type" value="Genomic_DNA"/>
</dbReference>
<proteinExistence type="inferred from homology"/>
<dbReference type="Pfam" id="PF00107">
    <property type="entry name" value="ADH_zinc_N"/>
    <property type="match status" value="1"/>
</dbReference>